<gene>
    <name evidence="1" type="ORF">tinsulaeT_05380</name>
</gene>
<protein>
    <recommendedName>
        <fullName evidence="3">Protein-disulfide isomerase</fullName>
    </recommendedName>
</protein>
<dbReference type="RefSeq" id="WP_284243043.1">
    <property type="nucleotide sequence ID" value="NZ_BSST01000001.1"/>
</dbReference>
<comment type="caution">
    <text evidence="1">The sequence shown here is derived from an EMBL/GenBank/DDBJ whole genome shotgun (WGS) entry which is preliminary data.</text>
</comment>
<dbReference type="SUPFAM" id="SSF52833">
    <property type="entry name" value="Thioredoxin-like"/>
    <property type="match status" value="1"/>
</dbReference>
<evidence type="ECO:0000313" key="1">
    <source>
        <dbReference type="EMBL" id="GLX77198.1"/>
    </source>
</evidence>
<keyword evidence="2" id="KW-1185">Reference proteome</keyword>
<dbReference type="Gene3D" id="3.40.30.10">
    <property type="entry name" value="Glutaredoxin"/>
    <property type="match status" value="1"/>
</dbReference>
<dbReference type="Proteomes" id="UP001157186">
    <property type="component" value="Unassembled WGS sequence"/>
</dbReference>
<dbReference type="InterPro" id="IPR036249">
    <property type="entry name" value="Thioredoxin-like_sf"/>
</dbReference>
<name>A0ABQ6GMH5_9GAMM</name>
<evidence type="ECO:0008006" key="3">
    <source>
        <dbReference type="Google" id="ProtNLM"/>
    </source>
</evidence>
<dbReference type="EMBL" id="BSST01000001">
    <property type="protein sequence ID" value="GLX77198.1"/>
    <property type="molecule type" value="Genomic_DNA"/>
</dbReference>
<evidence type="ECO:0000313" key="2">
    <source>
        <dbReference type="Proteomes" id="UP001157186"/>
    </source>
</evidence>
<sequence length="201" mass="22373">MSAELFFIYDSHCPWSYAATQLVNRISDAFPKMPVNLMHCAYFDGDNKVSKATINAVKEASKVKFSPDYLTHLETNKDSTLAANVLTWVQRKSPQNSLALLNSIQQAHFEQANPLTTKEQISPLIDELKLSPPAKTLQAEKLTKDAEFALGDVEELQKIIGTNAIPALLLAQNENLVLLNHNLYLAQPEKIVEAVKLELAK</sequence>
<proteinExistence type="predicted"/>
<accession>A0ABQ6GMH5</accession>
<reference evidence="1 2" key="1">
    <citation type="submission" date="2023-03" db="EMBL/GenBank/DDBJ databases">
        <title>Draft genome sequence of Thalassotalea insulae KCTC 62186T.</title>
        <authorList>
            <person name="Sawabe T."/>
        </authorList>
    </citation>
    <scope>NUCLEOTIDE SEQUENCE [LARGE SCALE GENOMIC DNA]</scope>
    <source>
        <strain evidence="1 2">KCTC 62186</strain>
    </source>
</reference>
<organism evidence="1 2">
    <name type="scientific">Thalassotalea insulae</name>
    <dbReference type="NCBI Taxonomy" id="2056778"/>
    <lineage>
        <taxon>Bacteria</taxon>
        <taxon>Pseudomonadati</taxon>
        <taxon>Pseudomonadota</taxon>
        <taxon>Gammaproteobacteria</taxon>
        <taxon>Alteromonadales</taxon>
        <taxon>Colwelliaceae</taxon>
        <taxon>Thalassotalea</taxon>
    </lineage>
</organism>